<dbReference type="EMBL" id="BR000177">
    <property type="protein sequence ID" value="FAA00208.1"/>
    <property type="molecule type" value="mRNA"/>
</dbReference>
<evidence type="ECO:0000313" key="8">
    <source>
        <dbReference type="Proteomes" id="UP000008144"/>
    </source>
</evidence>
<sequence length="198" mass="22038">MSSCAVCNTLNKVMKRCTRCRNAFYCSRSCQIKHWPEHKNLCQVFSSDSCNNVEKSSNNDKLQLKTESLLTTCVETCGRTISVHCNHAKHKLFIPSTLQAKKIIELISKTVHILPSKIKLIAKGIVVTEQTVEDVLFVKKIKVIMAVGEVSENEDGLHAGDIEMIMEQLSVSRNVAVKGLRFSNGNLVDAILHIGNNL</sequence>
<dbReference type="EMBL" id="EAAA01001987">
    <property type="status" value="NOT_ANNOTATED_CDS"/>
    <property type="molecule type" value="Genomic_DNA"/>
</dbReference>
<dbReference type="AlphaFoldDB" id="Q1RL57"/>
<reference evidence="7" key="3">
    <citation type="journal article" date="2008" name="Genome Biol.">
        <title>Improved genome assembly and evidence-based global gene model set for the chordate Ciona intestinalis: new insight into intron and operon populations.</title>
        <authorList>
            <person name="Satou Y."/>
            <person name="Mineta K."/>
            <person name="Ogasawara M."/>
            <person name="Sasakura Y."/>
            <person name="Shoguchi E."/>
            <person name="Ueno K."/>
            <person name="Yamada L."/>
            <person name="Matsumoto J."/>
            <person name="Wasserscheid J."/>
            <person name="Dewar K."/>
            <person name="Wiley G.B."/>
            <person name="Macmil S.L."/>
            <person name="Roe B.A."/>
            <person name="Zeller R.W."/>
            <person name="Hastings K.E."/>
            <person name="Lemaire P."/>
            <person name="Lindquist E."/>
            <person name="Endo T."/>
            <person name="Hotta K."/>
            <person name="Inaba K."/>
        </authorList>
    </citation>
    <scope>NUCLEOTIDE SEQUENCE [LARGE SCALE GENOMIC DNA]</scope>
    <source>
        <strain evidence="7">wild type</strain>
    </source>
</reference>
<proteinExistence type="evidence at transcript level"/>
<evidence type="ECO:0000313" key="7">
    <source>
        <dbReference type="Ensembl" id="ENSCINP00000030679.1"/>
    </source>
</evidence>
<evidence type="ECO:0000256" key="4">
    <source>
        <dbReference type="PROSITE-ProRule" id="PRU00134"/>
    </source>
</evidence>
<dbReference type="Proteomes" id="UP000008144">
    <property type="component" value="Chromosome 4"/>
</dbReference>
<dbReference type="PANTHER" id="PTHR10237">
    <property type="entry name" value="DEFORMED EPIDERMAL AUTOREGULATORY FACTOR 1 HOMOLOG SUPPRESSIN"/>
    <property type="match status" value="1"/>
</dbReference>
<dbReference type="InterPro" id="IPR044034">
    <property type="entry name" value="NAC-like_UBA"/>
</dbReference>
<dbReference type="Gene3D" id="6.10.140.2220">
    <property type="match status" value="1"/>
</dbReference>
<dbReference type="Pfam" id="PF01753">
    <property type="entry name" value="zf-MYND"/>
    <property type="match status" value="1"/>
</dbReference>
<dbReference type="Pfam" id="PF19026">
    <property type="entry name" value="UBA_HYPK"/>
    <property type="match status" value="1"/>
</dbReference>
<accession>Q1RL57</accession>
<feature type="domain" description="MYND-type" evidence="5">
    <location>
        <begin position="4"/>
        <end position="42"/>
    </location>
</feature>
<dbReference type="STRING" id="7719.ENSCINP00000030679"/>
<organism evidence="6">
    <name type="scientific">Ciona intestinalis</name>
    <name type="common">Transparent sea squirt</name>
    <name type="synonym">Ascidia intestinalis</name>
    <dbReference type="NCBI Taxonomy" id="7719"/>
    <lineage>
        <taxon>Eukaryota</taxon>
        <taxon>Metazoa</taxon>
        <taxon>Chordata</taxon>
        <taxon>Tunicata</taxon>
        <taxon>Ascidiacea</taxon>
        <taxon>Phlebobranchia</taxon>
        <taxon>Cionidae</taxon>
        <taxon>Ciona</taxon>
    </lineage>
</organism>
<dbReference type="GO" id="GO:0000981">
    <property type="term" value="F:DNA-binding transcription factor activity, RNA polymerase II-specific"/>
    <property type="evidence" value="ECO:0000318"/>
    <property type="project" value="GO_Central"/>
</dbReference>
<gene>
    <name evidence="6" type="primary">Ci-ZF(MYND)-8</name>
    <name evidence="7" type="synonym">zf(mynd)-8</name>
</gene>
<dbReference type="Ensembl" id="ENSCINT00000036982.1">
    <property type="protein sequence ID" value="ENSCINP00000030679.1"/>
    <property type="gene ID" value="ENSCING00000023918.1"/>
</dbReference>
<reference evidence="7" key="4">
    <citation type="submission" date="2025-05" db="UniProtKB">
        <authorList>
            <consortium name="Ensembl"/>
        </authorList>
    </citation>
    <scope>IDENTIFICATION</scope>
</reference>
<keyword evidence="3" id="KW-0862">Zinc</keyword>
<dbReference type="PANTHER" id="PTHR10237:SF14">
    <property type="entry name" value="MYND-TYPE DOMAIN-CONTAINING PROTEIN"/>
    <property type="match status" value="1"/>
</dbReference>
<keyword evidence="1" id="KW-0479">Metal-binding</keyword>
<evidence type="ECO:0000256" key="3">
    <source>
        <dbReference type="ARBA" id="ARBA00022833"/>
    </source>
</evidence>
<dbReference type="KEGG" id="cin:100170001"/>
<dbReference type="CTD" id="100170001"/>
<dbReference type="GO" id="GO:0006357">
    <property type="term" value="P:regulation of transcription by RNA polymerase II"/>
    <property type="evidence" value="ECO:0000318"/>
    <property type="project" value="GO_Central"/>
</dbReference>
<keyword evidence="8" id="KW-1185">Reference proteome</keyword>
<keyword evidence="2 4" id="KW-0863">Zinc-finger</keyword>
<dbReference type="CDD" id="cd14278">
    <property type="entry name" value="UBA_NAC_like"/>
    <property type="match status" value="1"/>
</dbReference>
<evidence type="ECO:0000256" key="2">
    <source>
        <dbReference type="ARBA" id="ARBA00022771"/>
    </source>
</evidence>
<dbReference type="HOGENOM" id="CLU_090787_0_0_1"/>
<evidence type="ECO:0000313" key="6">
    <source>
        <dbReference type="EMBL" id="FAA00208.1"/>
    </source>
</evidence>
<dbReference type="PROSITE" id="PS01360">
    <property type="entry name" value="ZF_MYND_1"/>
    <property type="match status" value="1"/>
</dbReference>
<dbReference type="PROSITE" id="PS50865">
    <property type="entry name" value="ZF_MYND_2"/>
    <property type="match status" value="1"/>
</dbReference>
<dbReference type="InterPro" id="IPR024119">
    <property type="entry name" value="TF_DEAF-1"/>
</dbReference>
<dbReference type="GO" id="GO:0008270">
    <property type="term" value="F:zinc ion binding"/>
    <property type="evidence" value="ECO:0007669"/>
    <property type="project" value="UniProtKB-KW"/>
</dbReference>
<reference evidence="8" key="1">
    <citation type="journal article" date="2002" name="Science">
        <title>The draft genome of Ciona intestinalis: insights into chordate and vertebrate origins.</title>
        <authorList>
            <person name="Dehal P."/>
            <person name="Satou Y."/>
            <person name="Campbell R.K."/>
            <person name="Chapman J."/>
            <person name="Degnan B."/>
            <person name="De Tomaso A."/>
            <person name="Davidson B."/>
            <person name="Di Gregorio A."/>
            <person name="Gelpke M."/>
            <person name="Goodstein D.M."/>
            <person name="Harafuji N."/>
            <person name="Hastings K.E."/>
            <person name="Ho I."/>
            <person name="Hotta K."/>
            <person name="Huang W."/>
            <person name="Kawashima T."/>
            <person name="Lemaire P."/>
            <person name="Martinez D."/>
            <person name="Meinertzhagen I.A."/>
            <person name="Necula S."/>
            <person name="Nonaka M."/>
            <person name="Putnam N."/>
            <person name="Rash S."/>
            <person name="Saiga H."/>
            <person name="Satake M."/>
            <person name="Terry A."/>
            <person name="Yamada L."/>
            <person name="Wang H.G."/>
            <person name="Awazu S."/>
            <person name="Azumi K."/>
            <person name="Boore J."/>
            <person name="Branno M."/>
            <person name="Chin-Bow S."/>
            <person name="DeSantis R."/>
            <person name="Doyle S."/>
            <person name="Francino P."/>
            <person name="Keys D.N."/>
            <person name="Haga S."/>
            <person name="Hayashi H."/>
            <person name="Hino K."/>
            <person name="Imai K.S."/>
            <person name="Inaba K."/>
            <person name="Kano S."/>
            <person name="Kobayashi K."/>
            <person name="Kobayashi M."/>
            <person name="Lee B.I."/>
            <person name="Makabe K.W."/>
            <person name="Manohar C."/>
            <person name="Matassi G."/>
            <person name="Medina M."/>
            <person name="Mochizuki Y."/>
            <person name="Mount S."/>
            <person name="Morishita T."/>
            <person name="Miura S."/>
            <person name="Nakayama A."/>
            <person name="Nishizaka S."/>
            <person name="Nomoto H."/>
            <person name="Ohta F."/>
            <person name="Oishi K."/>
            <person name="Rigoutsos I."/>
            <person name="Sano M."/>
            <person name="Sasaki A."/>
            <person name="Sasakura Y."/>
            <person name="Shoguchi E."/>
            <person name="Shin-i T."/>
            <person name="Spagnuolo A."/>
            <person name="Stainier D."/>
            <person name="Suzuki M.M."/>
            <person name="Tassy O."/>
            <person name="Takatori N."/>
            <person name="Tokuoka M."/>
            <person name="Yagi K."/>
            <person name="Yoshizaki F."/>
            <person name="Wada S."/>
            <person name="Zhang C."/>
            <person name="Hyatt P.D."/>
            <person name="Larimer F."/>
            <person name="Detter C."/>
            <person name="Doggett N."/>
            <person name="Glavina T."/>
            <person name="Hawkins T."/>
            <person name="Richardson P."/>
            <person name="Lucas S."/>
            <person name="Kohara Y."/>
            <person name="Levine M."/>
            <person name="Satoh N."/>
            <person name="Rokhsar D.S."/>
        </authorList>
    </citation>
    <scope>NUCLEOTIDE SEQUENCE [LARGE SCALE GENOMIC DNA]</scope>
</reference>
<dbReference type="InterPro" id="IPR002893">
    <property type="entry name" value="Znf_MYND"/>
</dbReference>
<dbReference type="GO" id="GO:0005634">
    <property type="term" value="C:nucleus"/>
    <property type="evidence" value="ECO:0000318"/>
    <property type="project" value="GO_Central"/>
</dbReference>
<evidence type="ECO:0000259" key="5">
    <source>
        <dbReference type="PROSITE" id="PS50865"/>
    </source>
</evidence>
<dbReference type="GeneID" id="100170001"/>
<dbReference type="RefSeq" id="NP_001123342.1">
    <property type="nucleotide sequence ID" value="NM_001129870.1"/>
</dbReference>
<dbReference type="GeneTree" id="ENSGT00660000097126"/>
<name>Q1RL57_CIOIN</name>
<accession>A0A1W2VPW0</accession>
<protein>
    <submittedName>
        <fullName evidence="6 7">Zinc finger protein</fullName>
    </submittedName>
</protein>
<dbReference type="OrthoDB" id="3169036at2759"/>
<reference evidence="6" key="2">
    <citation type="journal article" date="2006" name="Dev. Biol.">
        <title>Systematic analysis of embryonic expression profiles of zinc finger genes in Ciona intestinalis.</title>
        <authorList>
            <person name="Miwata K."/>
            <person name="Chiba T."/>
            <person name="Horii R."/>
            <person name="Yamada L."/>
            <person name="Kubo A."/>
            <person name="Miyamura D."/>
            <person name="Satoh N."/>
            <person name="Satou Y."/>
        </authorList>
    </citation>
    <scope>NUCLEOTIDE SEQUENCE</scope>
</reference>
<dbReference type="OMA" id="VKCNKDK"/>
<dbReference type="SUPFAM" id="SSF144232">
    <property type="entry name" value="HIT/MYND zinc finger-like"/>
    <property type="match status" value="1"/>
</dbReference>
<dbReference type="Gene3D" id="1.10.8.10">
    <property type="entry name" value="DNA helicase RuvA subunit, C-terminal domain"/>
    <property type="match status" value="1"/>
</dbReference>
<evidence type="ECO:0000256" key="1">
    <source>
        <dbReference type="ARBA" id="ARBA00022723"/>
    </source>
</evidence>